<dbReference type="GO" id="GO:0006281">
    <property type="term" value="P:DNA repair"/>
    <property type="evidence" value="ECO:0007669"/>
    <property type="project" value="TreeGrafter"/>
</dbReference>
<accession>A0A3A4QZF6</accession>
<evidence type="ECO:0000256" key="4">
    <source>
        <dbReference type="ARBA" id="ARBA00013078"/>
    </source>
</evidence>
<dbReference type="SFLD" id="SFLDG01135">
    <property type="entry name" value="C1.5.6:_HAD__Beta-PGM__Phospha"/>
    <property type="match status" value="1"/>
</dbReference>
<proteinExistence type="inferred from homology"/>
<dbReference type="FunFam" id="3.40.50.1000:FF:000022">
    <property type="entry name" value="Phosphoglycolate phosphatase"/>
    <property type="match status" value="1"/>
</dbReference>
<name>A0A3A4QZF6_9BACT</name>
<evidence type="ECO:0000313" key="5">
    <source>
        <dbReference type="EMBL" id="RJP58122.1"/>
    </source>
</evidence>
<dbReference type="InterPro" id="IPR050155">
    <property type="entry name" value="HAD-like_hydrolase_sf"/>
</dbReference>
<dbReference type="InterPro" id="IPR041492">
    <property type="entry name" value="HAD_2"/>
</dbReference>
<dbReference type="InterPro" id="IPR023198">
    <property type="entry name" value="PGP-like_dom2"/>
</dbReference>
<dbReference type="Proteomes" id="UP000266426">
    <property type="component" value="Unassembled WGS sequence"/>
</dbReference>
<organism evidence="5 6">
    <name type="scientific">Candidatus Auribacter fodinae</name>
    <dbReference type="NCBI Taxonomy" id="2093366"/>
    <lineage>
        <taxon>Bacteria</taxon>
        <taxon>Pseudomonadati</taxon>
        <taxon>Candidatus Auribacterota</taxon>
        <taxon>Candidatus Auribacteria</taxon>
        <taxon>Candidatus Auribacterales</taxon>
        <taxon>Candidatus Auribacteraceae</taxon>
        <taxon>Candidatus Auribacter</taxon>
    </lineage>
</organism>
<dbReference type="SFLD" id="SFLDS00003">
    <property type="entry name" value="Haloacid_Dehalogenase"/>
    <property type="match status" value="1"/>
</dbReference>
<dbReference type="EMBL" id="QZJZ01000071">
    <property type="protein sequence ID" value="RJP58122.1"/>
    <property type="molecule type" value="Genomic_DNA"/>
</dbReference>
<dbReference type="Pfam" id="PF13419">
    <property type="entry name" value="HAD_2"/>
    <property type="match status" value="1"/>
</dbReference>
<dbReference type="GO" id="GO:0008967">
    <property type="term" value="F:phosphoglycolate phosphatase activity"/>
    <property type="evidence" value="ECO:0007669"/>
    <property type="project" value="UniProtKB-EC"/>
</dbReference>
<dbReference type="PANTHER" id="PTHR43434:SF1">
    <property type="entry name" value="PHOSPHOGLYCOLATE PHOSPHATASE"/>
    <property type="match status" value="1"/>
</dbReference>
<dbReference type="GO" id="GO:0005829">
    <property type="term" value="C:cytosol"/>
    <property type="evidence" value="ECO:0007669"/>
    <property type="project" value="TreeGrafter"/>
</dbReference>
<dbReference type="Gene3D" id="3.40.50.1000">
    <property type="entry name" value="HAD superfamily/HAD-like"/>
    <property type="match status" value="1"/>
</dbReference>
<evidence type="ECO:0000256" key="3">
    <source>
        <dbReference type="ARBA" id="ARBA00006171"/>
    </source>
</evidence>
<dbReference type="Gene3D" id="1.10.150.240">
    <property type="entry name" value="Putative phosphatase, domain 2"/>
    <property type="match status" value="1"/>
</dbReference>
<dbReference type="InterPro" id="IPR036412">
    <property type="entry name" value="HAD-like_sf"/>
</dbReference>
<evidence type="ECO:0000256" key="1">
    <source>
        <dbReference type="ARBA" id="ARBA00000830"/>
    </source>
</evidence>
<dbReference type="NCBIfam" id="TIGR01549">
    <property type="entry name" value="HAD-SF-IA-v1"/>
    <property type="match status" value="1"/>
</dbReference>
<reference evidence="5 6" key="1">
    <citation type="journal article" date="2017" name="ISME J.">
        <title>Energy and carbon metabolisms in a deep terrestrial subsurface fluid microbial community.</title>
        <authorList>
            <person name="Momper L."/>
            <person name="Jungbluth S.P."/>
            <person name="Lee M.D."/>
            <person name="Amend J.P."/>
        </authorList>
    </citation>
    <scope>NUCLEOTIDE SEQUENCE [LARGE SCALE GENOMIC DNA]</scope>
    <source>
        <strain evidence="5">SURF_26</strain>
    </source>
</reference>
<dbReference type="InterPro" id="IPR023214">
    <property type="entry name" value="HAD_sf"/>
</dbReference>
<evidence type="ECO:0000313" key="6">
    <source>
        <dbReference type="Proteomes" id="UP000266426"/>
    </source>
</evidence>
<dbReference type="EC" id="3.1.3.18" evidence="4"/>
<comment type="pathway">
    <text evidence="2">Organic acid metabolism; glycolate biosynthesis; glycolate from 2-phosphoglycolate: step 1/1.</text>
</comment>
<dbReference type="SFLD" id="SFLDG01129">
    <property type="entry name" value="C1.5:_HAD__Beta-PGM__Phosphata"/>
    <property type="match status" value="1"/>
</dbReference>
<dbReference type="AlphaFoldDB" id="A0A3A4QZF6"/>
<comment type="similarity">
    <text evidence="3">Belongs to the HAD-like hydrolase superfamily. CbbY/CbbZ/Gph/YieH family.</text>
</comment>
<dbReference type="InterPro" id="IPR006439">
    <property type="entry name" value="HAD-SF_hydro_IA"/>
</dbReference>
<comment type="caution">
    <text evidence="5">The sequence shown here is derived from an EMBL/GenBank/DDBJ whole genome shotgun (WGS) entry which is preliminary data.</text>
</comment>
<dbReference type="PANTHER" id="PTHR43434">
    <property type="entry name" value="PHOSPHOGLYCOLATE PHOSPHATASE"/>
    <property type="match status" value="1"/>
</dbReference>
<gene>
    <name evidence="5" type="ORF">C4541_08825</name>
</gene>
<comment type="catalytic activity">
    <reaction evidence="1">
        <text>2-phosphoglycolate + H2O = glycolate + phosphate</text>
        <dbReference type="Rhea" id="RHEA:14369"/>
        <dbReference type="ChEBI" id="CHEBI:15377"/>
        <dbReference type="ChEBI" id="CHEBI:29805"/>
        <dbReference type="ChEBI" id="CHEBI:43474"/>
        <dbReference type="ChEBI" id="CHEBI:58033"/>
        <dbReference type="EC" id="3.1.3.18"/>
    </reaction>
</comment>
<evidence type="ECO:0000256" key="2">
    <source>
        <dbReference type="ARBA" id="ARBA00004818"/>
    </source>
</evidence>
<protein>
    <recommendedName>
        <fullName evidence="4">phosphoglycolate phosphatase</fullName>
        <ecNumber evidence="4">3.1.3.18</ecNumber>
    </recommendedName>
</protein>
<sequence length="228" mass="25855">MITIKELYCMSYDLVIFDLDGTLLDSLRDLTESLNHALGQCGLHPVSYEQTKIWVGKGLALFLEKALGDRYSDALFEEIKNKFLEHYAKNYFHHTHLYDGIQQLLATLDSSYKMAVCSNKHTQFIAPVLDYFQIKDYFPIFLGGDNPYGRKPEPEGIYKIIEYHNSRPEKTILVGDMQVDVLTAQSSGTASCAVLWGYGSEQELRTLKPDYVISSPGELIKILSNHSS</sequence>
<keyword evidence="5" id="KW-0378">Hydrolase</keyword>
<dbReference type="SUPFAM" id="SSF56784">
    <property type="entry name" value="HAD-like"/>
    <property type="match status" value="1"/>
</dbReference>